<dbReference type="EMBL" id="CP000555">
    <property type="protein sequence ID" value="ABM96780.1"/>
    <property type="molecule type" value="Genomic_DNA"/>
</dbReference>
<dbReference type="eggNOG" id="COG0594">
    <property type="taxonomic scope" value="Bacteria"/>
</dbReference>
<dbReference type="STRING" id="420662.Mpe_A3827"/>
<accession>A2SMJ1</accession>
<sequence length="135" mass="14541">MRAADFERVLAQRPCARTEHFVLHHLSTAKEGAAGELSTPATGASDGLVDEPLRFGLVIPKRHARRAVTRSLIKRQGRNAFQRGAGGLRAGDWVLRLRSPFPVAQFPSAASHALRTAVHGELATLFLAAASGARR</sequence>
<protein>
    <submittedName>
        <fullName evidence="6">Ribonuclease P protein component</fullName>
        <ecNumber evidence="6">3.1.26.5</ecNumber>
    </submittedName>
</protein>
<gene>
    <name evidence="6" type="ordered locus">Mpe_A3827</name>
</gene>
<evidence type="ECO:0000313" key="6">
    <source>
        <dbReference type="EMBL" id="ABM96780.1"/>
    </source>
</evidence>
<dbReference type="AlphaFoldDB" id="A2SMJ1"/>
<keyword evidence="7" id="KW-1185">Reference proteome</keyword>
<keyword evidence="5" id="KW-0694">RNA-binding</keyword>
<dbReference type="HOGENOM" id="CLU_125363_0_0_4"/>
<keyword evidence="3" id="KW-0255">Endonuclease</keyword>
<dbReference type="Pfam" id="PF00825">
    <property type="entry name" value="Ribonuclease_P"/>
    <property type="match status" value="1"/>
</dbReference>
<keyword evidence="4 6" id="KW-0378">Hydrolase</keyword>
<evidence type="ECO:0000313" key="7">
    <source>
        <dbReference type="Proteomes" id="UP000000366"/>
    </source>
</evidence>
<dbReference type="InterPro" id="IPR020568">
    <property type="entry name" value="Ribosomal_Su5_D2-typ_SF"/>
</dbReference>
<reference evidence="6 7" key="1">
    <citation type="journal article" date="2007" name="J. Bacteriol.">
        <title>Whole-genome analysis of the methyl tert-butyl ether-degrading beta-proteobacterium Methylibium petroleiphilum PM1.</title>
        <authorList>
            <person name="Kane S.R."/>
            <person name="Chakicherla A.Y."/>
            <person name="Chain P.S.G."/>
            <person name="Schmidt R."/>
            <person name="Shin M.W."/>
            <person name="Legler T.C."/>
            <person name="Scow K.M."/>
            <person name="Larimer F.W."/>
            <person name="Lucas S.M."/>
            <person name="Richardson P.M."/>
            <person name="Hristova K.R."/>
        </authorList>
    </citation>
    <scope>NUCLEOTIDE SEQUENCE [LARGE SCALE GENOMIC DNA]</scope>
    <source>
        <strain evidence="7">ATCC BAA-1232 / LMG 22953 / PM1</strain>
    </source>
</reference>
<evidence type="ECO:0000256" key="5">
    <source>
        <dbReference type="ARBA" id="ARBA00022884"/>
    </source>
</evidence>
<evidence type="ECO:0000256" key="3">
    <source>
        <dbReference type="ARBA" id="ARBA00022759"/>
    </source>
</evidence>
<dbReference type="GO" id="GO:0000049">
    <property type="term" value="F:tRNA binding"/>
    <property type="evidence" value="ECO:0007669"/>
    <property type="project" value="InterPro"/>
</dbReference>
<organism evidence="6 7">
    <name type="scientific">Methylibium petroleiphilum (strain ATCC BAA-1232 / LMG 22953 / PM1)</name>
    <dbReference type="NCBI Taxonomy" id="420662"/>
    <lineage>
        <taxon>Bacteria</taxon>
        <taxon>Pseudomonadati</taxon>
        <taxon>Pseudomonadota</taxon>
        <taxon>Betaproteobacteria</taxon>
        <taxon>Burkholderiales</taxon>
        <taxon>Sphaerotilaceae</taxon>
        <taxon>Methylibium</taxon>
    </lineage>
</organism>
<dbReference type="GO" id="GO:0008033">
    <property type="term" value="P:tRNA processing"/>
    <property type="evidence" value="ECO:0007669"/>
    <property type="project" value="UniProtKB-KW"/>
</dbReference>
<dbReference type="Gene3D" id="3.30.230.10">
    <property type="match status" value="1"/>
</dbReference>
<keyword evidence="2" id="KW-0540">Nuclease</keyword>
<keyword evidence="1" id="KW-0819">tRNA processing</keyword>
<dbReference type="Proteomes" id="UP000000366">
    <property type="component" value="Chromosome"/>
</dbReference>
<dbReference type="KEGG" id="mpt:Mpe_A3827"/>
<dbReference type="GO" id="GO:0004526">
    <property type="term" value="F:ribonuclease P activity"/>
    <property type="evidence" value="ECO:0007669"/>
    <property type="project" value="UniProtKB-EC"/>
</dbReference>
<dbReference type="EC" id="3.1.26.5" evidence="6"/>
<evidence type="ECO:0000256" key="4">
    <source>
        <dbReference type="ARBA" id="ARBA00022801"/>
    </source>
</evidence>
<name>A2SMJ1_METPP</name>
<evidence type="ECO:0000256" key="1">
    <source>
        <dbReference type="ARBA" id="ARBA00022694"/>
    </source>
</evidence>
<dbReference type="SUPFAM" id="SSF54211">
    <property type="entry name" value="Ribosomal protein S5 domain 2-like"/>
    <property type="match status" value="1"/>
</dbReference>
<proteinExistence type="predicted"/>
<dbReference type="InterPro" id="IPR014721">
    <property type="entry name" value="Ribsml_uS5_D2-typ_fold_subgr"/>
</dbReference>
<dbReference type="InterPro" id="IPR000100">
    <property type="entry name" value="RNase_P"/>
</dbReference>
<evidence type="ECO:0000256" key="2">
    <source>
        <dbReference type="ARBA" id="ARBA00022722"/>
    </source>
</evidence>